<comment type="caution">
    <text evidence="2">The sequence shown here is derived from an EMBL/GenBank/DDBJ whole genome shotgun (WGS) entry which is preliminary data.</text>
</comment>
<accession>A0A0B1P786</accession>
<sequence>MSTIHDFLFFIMSENVALGCSGSQIINDKNQKTKHIHRALSTRSNRNFNTGSTSIRYDLSLFSLRGTIQPELSKKLYKMIKTEKRMISCYDSVAREQILVASQLSDWGESTEDDTINGISSKISLLLSELGELEKLYARNLDQSRSILKTIRNTEKSIQPSRDAKSKILDDISRLKAKDPGSAKLMTSEQEYIRAEAENLVAEAQLTNIAKRAEKQMIIASHGFRLLKLLDDSPVLPGDKLQKFEYAGQARQILNDLEDDLKEWQPVNLDDQFLSNSFQDAKLHQPYEANQKYSEVDHVNHDNNNDHIEAESLK</sequence>
<dbReference type="Gene3D" id="1.20.1270.60">
    <property type="entry name" value="Arfaptin homology (AH) domain/BAR domain"/>
    <property type="match status" value="1"/>
</dbReference>
<dbReference type="GO" id="GO:0070941">
    <property type="term" value="P:eisosome assembly"/>
    <property type="evidence" value="ECO:0007669"/>
    <property type="project" value="TreeGrafter"/>
</dbReference>
<evidence type="ECO:0000256" key="1">
    <source>
        <dbReference type="SAM" id="SignalP"/>
    </source>
</evidence>
<dbReference type="Pfam" id="PF13805">
    <property type="entry name" value="Pil1"/>
    <property type="match status" value="1"/>
</dbReference>
<dbReference type="EMBL" id="JNVN01001831">
    <property type="protein sequence ID" value="KHJ32766.1"/>
    <property type="molecule type" value="Genomic_DNA"/>
</dbReference>
<dbReference type="GO" id="GO:0006897">
    <property type="term" value="P:endocytosis"/>
    <property type="evidence" value="ECO:0007669"/>
    <property type="project" value="TreeGrafter"/>
</dbReference>
<dbReference type="STRING" id="52586.A0A0B1P786"/>
<dbReference type="GO" id="GO:0005886">
    <property type="term" value="C:plasma membrane"/>
    <property type="evidence" value="ECO:0007669"/>
    <property type="project" value="TreeGrafter"/>
</dbReference>
<keyword evidence="3" id="KW-1185">Reference proteome</keyword>
<dbReference type="PANTHER" id="PTHR31962:SF4">
    <property type="entry name" value="PRIMARY COMPONENT OF EISOSOMES (EUROFUNG)"/>
    <property type="match status" value="1"/>
</dbReference>
<dbReference type="AlphaFoldDB" id="A0A0B1P786"/>
<dbReference type="InterPro" id="IPR028245">
    <property type="entry name" value="PIL1/LSP1"/>
</dbReference>
<keyword evidence="1" id="KW-0732">Signal</keyword>
<dbReference type="InterPro" id="IPR027267">
    <property type="entry name" value="AH/BAR_dom_sf"/>
</dbReference>
<dbReference type="GO" id="GO:0036286">
    <property type="term" value="C:eisosome filament"/>
    <property type="evidence" value="ECO:0007669"/>
    <property type="project" value="TreeGrafter"/>
</dbReference>
<organism evidence="2 3">
    <name type="scientific">Uncinula necator</name>
    <name type="common">Grape powdery mildew</name>
    <dbReference type="NCBI Taxonomy" id="52586"/>
    <lineage>
        <taxon>Eukaryota</taxon>
        <taxon>Fungi</taxon>
        <taxon>Dikarya</taxon>
        <taxon>Ascomycota</taxon>
        <taxon>Pezizomycotina</taxon>
        <taxon>Leotiomycetes</taxon>
        <taxon>Erysiphales</taxon>
        <taxon>Erysiphaceae</taxon>
        <taxon>Erysiphe</taxon>
    </lineage>
</organism>
<reference evidence="2 3" key="1">
    <citation type="journal article" date="2014" name="BMC Genomics">
        <title>Adaptive genomic structural variation in the grape powdery mildew pathogen, Erysiphe necator.</title>
        <authorList>
            <person name="Jones L."/>
            <person name="Riaz S."/>
            <person name="Morales-Cruz A."/>
            <person name="Amrine K.C."/>
            <person name="McGuire B."/>
            <person name="Gubler W.D."/>
            <person name="Walker M.A."/>
            <person name="Cantu D."/>
        </authorList>
    </citation>
    <scope>NUCLEOTIDE SEQUENCE [LARGE SCALE GENOMIC DNA]</scope>
    <source>
        <strain evidence="3">c</strain>
    </source>
</reference>
<feature type="signal peptide" evidence="1">
    <location>
        <begin position="1"/>
        <end position="19"/>
    </location>
</feature>
<dbReference type="PANTHER" id="PTHR31962">
    <property type="entry name" value="SPHINGOLIPID LONG CHAIN BASE-RESPONSIVE PROTEIN PIL1"/>
    <property type="match status" value="1"/>
</dbReference>
<proteinExistence type="predicted"/>
<dbReference type="Proteomes" id="UP000030854">
    <property type="component" value="Unassembled WGS sequence"/>
</dbReference>
<gene>
    <name evidence="2" type="ORF">EV44_g2331</name>
</gene>
<evidence type="ECO:0000313" key="2">
    <source>
        <dbReference type="EMBL" id="KHJ32766.1"/>
    </source>
</evidence>
<dbReference type="GO" id="GO:0008289">
    <property type="term" value="F:lipid binding"/>
    <property type="evidence" value="ECO:0007669"/>
    <property type="project" value="TreeGrafter"/>
</dbReference>
<evidence type="ECO:0000313" key="3">
    <source>
        <dbReference type="Proteomes" id="UP000030854"/>
    </source>
</evidence>
<dbReference type="HOGENOM" id="CLU_046464_2_1_1"/>
<protein>
    <submittedName>
        <fullName evidence="2">Putative sphingolipid long chain base-responsive protein lsp1</fullName>
    </submittedName>
</protein>
<name>A0A0B1P786_UNCNE</name>
<feature type="chain" id="PRO_5002058951" evidence="1">
    <location>
        <begin position="20"/>
        <end position="314"/>
    </location>
</feature>